<dbReference type="Gene3D" id="3.40.50.150">
    <property type="entry name" value="Vaccinia Virus protein VP39"/>
    <property type="match status" value="1"/>
</dbReference>
<dbReference type="PANTHER" id="PTHR43591">
    <property type="entry name" value="METHYLTRANSFERASE"/>
    <property type="match status" value="1"/>
</dbReference>
<organism evidence="2 3">
    <name type="scientific">Acidiphilium cryptum (strain JF-5)</name>
    <dbReference type="NCBI Taxonomy" id="349163"/>
    <lineage>
        <taxon>Bacteria</taxon>
        <taxon>Pseudomonadati</taxon>
        <taxon>Pseudomonadota</taxon>
        <taxon>Alphaproteobacteria</taxon>
        <taxon>Acetobacterales</taxon>
        <taxon>Acidocellaceae</taxon>
        <taxon>Acidiphilium</taxon>
    </lineage>
</organism>
<keyword evidence="2" id="KW-0808">Transferase</keyword>
<keyword evidence="2" id="KW-0489">Methyltransferase</keyword>
<keyword evidence="3" id="KW-1185">Reference proteome</keyword>
<dbReference type="PANTHER" id="PTHR43591:SF24">
    <property type="entry name" value="2-METHOXY-6-POLYPRENYL-1,4-BENZOQUINOL METHYLASE, MITOCHONDRIAL"/>
    <property type="match status" value="1"/>
</dbReference>
<evidence type="ECO:0000313" key="3">
    <source>
        <dbReference type="Proteomes" id="UP000000245"/>
    </source>
</evidence>
<dbReference type="GO" id="GO:0032259">
    <property type="term" value="P:methylation"/>
    <property type="evidence" value="ECO:0007669"/>
    <property type="project" value="UniProtKB-KW"/>
</dbReference>
<dbReference type="SUPFAM" id="SSF53335">
    <property type="entry name" value="S-adenosyl-L-methionine-dependent methyltransferases"/>
    <property type="match status" value="1"/>
</dbReference>
<accession>A5FXI3</accession>
<dbReference type="GO" id="GO:0008168">
    <property type="term" value="F:methyltransferase activity"/>
    <property type="evidence" value="ECO:0007669"/>
    <property type="project" value="UniProtKB-KW"/>
</dbReference>
<evidence type="ECO:0000259" key="1">
    <source>
        <dbReference type="Pfam" id="PF13649"/>
    </source>
</evidence>
<dbReference type="CDD" id="cd02440">
    <property type="entry name" value="AdoMet_MTases"/>
    <property type="match status" value="1"/>
</dbReference>
<dbReference type="Proteomes" id="UP000000245">
    <property type="component" value="Chromosome"/>
</dbReference>
<dbReference type="InterPro" id="IPR041698">
    <property type="entry name" value="Methyltransf_25"/>
</dbReference>
<name>A5FXI3_ACICJ</name>
<proteinExistence type="predicted"/>
<reference evidence="2 3" key="1">
    <citation type="submission" date="2007-05" db="EMBL/GenBank/DDBJ databases">
        <title>Complete sequence of chromosome of Acidiphilium cryptum JF-5.</title>
        <authorList>
            <consortium name="US DOE Joint Genome Institute"/>
            <person name="Copeland A."/>
            <person name="Lucas S."/>
            <person name="Lapidus A."/>
            <person name="Barry K."/>
            <person name="Detter J.C."/>
            <person name="Glavina del Rio T."/>
            <person name="Hammon N."/>
            <person name="Israni S."/>
            <person name="Dalin E."/>
            <person name="Tice H."/>
            <person name="Pitluck S."/>
            <person name="Sims D."/>
            <person name="Brettin T."/>
            <person name="Bruce D."/>
            <person name="Han C."/>
            <person name="Schmutz J."/>
            <person name="Larimer F."/>
            <person name="Land M."/>
            <person name="Hauser L."/>
            <person name="Kyrpides N."/>
            <person name="Kim E."/>
            <person name="Magnuson T."/>
            <person name="Richardson P."/>
        </authorList>
    </citation>
    <scope>NUCLEOTIDE SEQUENCE [LARGE SCALE GENOMIC DNA]</scope>
    <source>
        <strain evidence="2 3">JF-5</strain>
    </source>
</reference>
<dbReference type="STRING" id="349163.Acry_1100"/>
<dbReference type="HOGENOM" id="CLU_968484_0_0_5"/>
<dbReference type="InterPro" id="IPR029063">
    <property type="entry name" value="SAM-dependent_MTases_sf"/>
</dbReference>
<dbReference type="EMBL" id="CP000697">
    <property type="protein sequence ID" value="ABQ30315.1"/>
    <property type="molecule type" value="Genomic_DNA"/>
</dbReference>
<dbReference type="eggNOG" id="COG2226">
    <property type="taxonomic scope" value="Bacteria"/>
</dbReference>
<dbReference type="KEGG" id="acr:Acry_1100"/>
<feature type="domain" description="Methyltransferase" evidence="1">
    <location>
        <begin position="85"/>
        <end position="180"/>
    </location>
</feature>
<protein>
    <submittedName>
        <fullName evidence="2">Methyltransferase type 11</fullName>
    </submittedName>
</protein>
<evidence type="ECO:0000313" key="2">
    <source>
        <dbReference type="EMBL" id="ABQ30315.1"/>
    </source>
</evidence>
<sequence>MPQGAASLARAHFPRRFAKADCSGGRVTADNAALVAWTARVAQATRKLLPKGGDLAWLLRQSMHTHFQRLAVLPVFGLSRGPVRVLDVGAGTGALCLDLAWMCGPEARITAVDNDAHGLSLLRDLAAALHLAVDARLADAYALPVESASQDLTLSRFLFQHLERPEAALAEMVRTTAPGGRVAVMEVDDGAWFSYPDEPPALERLNGAVRQLQASVGAGRQVGRRLYRMFREAGLADVQVLAVPRVRLGLTYGRDSELETHQKEFYLNQRDRLIGAGLMTAAEFDEAMQALDASFAADDFGFACEFVAIGRVP</sequence>
<dbReference type="Pfam" id="PF13649">
    <property type="entry name" value="Methyltransf_25"/>
    <property type="match status" value="1"/>
</dbReference>
<gene>
    <name evidence="2" type="ordered locus">Acry_1100</name>
</gene>
<dbReference type="AlphaFoldDB" id="A5FXI3"/>